<sequence length="291" mass="31514">MLKDPIEYARLKTEQLKATRQKQDQEAQEEAKAAAVLQEQLHGFQLWRQQRKELKASIEQAAAKEDKQYGAALSKYVAYKAQTELARLGEREAVLFSAMMQLPALLAAVSPSVAHTLSHRFGRLSLLVPNGIDTGQWMGALHDPGPGLAPAPLPHPDPASEARPGQPQYRVLLVGHPGLAIKDFPTALAVLQSVSQALGRLHVTWVCQAEPPPAALDWCGPSVTWKLEVTPPQDALPALFRGHQALLMTSRSEGWSLPVLEAMASGVPPVITACGGPEAFALHEHNCLLAQ</sequence>
<reference evidence="3 4" key="1">
    <citation type="submission" date="2020-02" db="EMBL/GenBank/DDBJ databases">
        <title>Draft genome sequence of Haematococcus lacustris strain NIES-144.</title>
        <authorList>
            <person name="Morimoto D."/>
            <person name="Nakagawa S."/>
            <person name="Yoshida T."/>
            <person name="Sawayama S."/>
        </authorList>
    </citation>
    <scope>NUCLEOTIDE SEQUENCE [LARGE SCALE GENOMIC DNA]</scope>
    <source>
        <strain evidence="3 4">NIES-144</strain>
    </source>
</reference>
<protein>
    <submittedName>
        <fullName evidence="3">UDP-glycosyltransferase/glycogen phosphorylase</fullName>
    </submittedName>
</protein>
<feature type="compositionally biased region" description="Pro residues" evidence="2">
    <location>
        <begin position="147"/>
        <end position="157"/>
    </location>
</feature>
<evidence type="ECO:0000313" key="4">
    <source>
        <dbReference type="Proteomes" id="UP000485058"/>
    </source>
</evidence>
<accession>A0A699YYL8</accession>
<feature type="coiled-coil region" evidence="1">
    <location>
        <begin position="8"/>
        <end position="64"/>
    </location>
</feature>
<evidence type="ECO:0000313" key="3">
    <source>
        <dbReference type="EMBL" id="GFH12106.1"/>
    </source>
</evidence>
<gene>
    <name evidence="3" type="ORF">HaLaN_07735</name>
</gene>
<dbReference type="SUPFAM" id="SSF53756">
    <property type="entry name" value="UDP-Glycosyltransferase/glycogen phosphorylase"/>
    <property type="match status" value="1"/>
</dbReference>
<comment type="caution">
    <text evidence="3">The sequence shown here is derived from an EMBL/GenBank/DDBJ whole genome shotgun (WGS) entry which is preliminary data.</text>
</comment>
<evidence type="ECO:0000256" key="2">
    <source>
        <dbReference type="SAM" id="MobiDB-lite"/>
    </source>
</evidence>
<keyword evidence="3" id="KW-0808">Transferase</keyword>
<dbReference type="EMBL" id="BLLF01000469">
    <property type="protein sequence ID" value="GFH12106.1"/>
    <property type="molecule type" value="Genomic_DNA"/>
</dbReference>
<keyword evidence="1" id="KW-0175">Coiled coil</keyword>
<organism evidence="3 4">
    <name type="scientific">Haematococcus lacustris</name>
    <name type="common">Green alga</name>
    <name type="synonym">Haematococcus pluvialis</name>
    <dbReference type="NCBI Taxonomy" id="44745"/>
    <lineage>
        <taxon>Eukaryota</taxon>
        <taxon>Viridiplantae</taxon>
        <taxon>Chlorophyta</taxon>
        <taxon>core chlorophytes</taxon>
        <taxon>Chlorophyceae</taxon>
        <taxon>CS clade</taxon>
        <taxon>Chlamydomonadales</taxon>
        <taxon>Haematococcaceae</taxon>
        <taxon>Haematococcus</taxon>
    </lineage>
</organism>
<evidence type="ECO:0000256" key="1">
    <source>
        <dbReference type="SAM" id="Coils"/>
    </source>
</evidence>
<dbReference type="Proteomes" id="UP000485058">
    <property type="component" value="Unassembled WGS sequence"/>
</dbReference>
<dbReference type="Pfam" id="PF13692">
    <property type="entry name" value="Glyco_trans_1_4"/>
    <property type="match status" value="1"/>
</dbReference>
<dbReference type="GO" id="GO:0016740">
    <property type="term" value="F:transferase activity"/>
    <property type="evidence" value="ECO:0007669"/>
    <property type="project" value="UniProtKB-KW"/>
</dbReference>
<proteinExistence type="predicted"/>
<keyword evidence="4" id="KW-1185">Reference proteome</keyword>
<feature type="non-terminal residue" evidence="3">
    <location>
        <position position="291"/>
    </location>
</feature>
<dbReference type="Gene3D" id="3.40.50.2000">
    <property type="entry name" value="Glycogen Phosphorylase B"/>
    <property type="match status" value="1"/>
</dbReference>
<name>A0A699YYL8_HAELA</name>
<feature type="region of interest" description="Disordered" evidence="2">
    <location>
        <begin position="143"/>
        <end position="164"/>
    </location>
</feature>
<dbReference type="AlphaFoldDB" id="A0A699YYL8"/>